<dbReference type="Proteomes" id="UP001054837">
    <property type="component" value="Unassembled WGS sequence"/>
</dbReference>
<dbReference type="AlphaFoldDB" id="A0AAV4WNA4"/>
<gene>
    <name evidence="1" type="ORF">CDAR_396091</name>
</gene>
<organism evidence="1 2">
    <name type="scientific">Caerostris darwini</name>
    <dbReference type="NCBI Taxonomy" id="1538125"/>
    <lineage>
        <taxon>Eukaryota</taxon>
        <taxon>Metazoa</taxon>
        <taxon>Ecdysozoa</taxon>
        <taxon>Arthropoda</taxon>
        <taxon>Chelicerata</taxon>
        <taxon>Arachnida</taxon>
        <taxon>Araneae</taxon>
        <taxon>Araneomorphae</taxon>
        <taxon>Entelegynae</taxon>
        <taxon>Araneoidea</taxon>
        <taxon>Araneidae</taxon>
        <taxon>Caerostris</taxon>
    </lineage>
</organism>
<protein>
    <submittedName>
        <fullName evidence="1">Uncharacterized protein</fullName>
    </submittedName>
</protein>
<evidence type="ECO:0000313" key="1">
    <source>
        <dbReference type="EMBL" id="GIY84047.1"/>
    </source>
</evidence>
<name>A0AAV4WNA4_9ARAC</name>
<sequence length="96" mass="10631">MVADFHKKHLINAGCGRIGAGLNRLVPAFGQSRALFQKGKRAGKCLLPVSNEEERLSNRGNARDRPTARPASSVSVLFLVWRQTISETRQSSRIMI</sequence>
<reference evidence="1 2" key="1">
    <citation type="submission" date="2021-06" db="EMBL/GenBank/DDBJ databases">
        <title>Caerostris darwini draft genome.</title>
        <authorList>
            <person name="Kono N."/>
            <person name="Arakawa K."/>
        </authorList>
    </citation>
    <scope>NUCLEOTIDE SEQUENCE [LARGE SCALE GENOMIC DNA]</scope>
</reference>
<evidence type="ECO:0000313" key="2">
    <source>
        <dbReference type="Proteomes" id="UP001054837"/>
    </source>
</evidence>
<comment type="caution">
    <text evidence="1">The sequence shown here is derived from an EMBL/GenBank/DDBJ whole genome shotgun (WGS) entry which is preliminary data.</text>
</comment>
<proteinExistence type="predicted"/>
<dbReference type="EMBL" id="BPLQ01014882">
    <property type="protein sequence ID" value="GIY84047.1"/>
    <property type="molecule type" value="Genomic_DNA"/>
</dbReference>
<keyword evidence="2" id="KW-1185">Reference proteome</keyword>
<accession>A0AAV4WNA4</accession>